<evidence type="ECO:0000256" key="1">
    <source>
        <dbReference type="ARBA" id="ARBA00022618"/>
    </source>
</evidence>
<keyword evidence="2" id="KW-0131">Cell cycle</keyword>
<dbReference type="NCBIfam" id="TIGR00115">
    <property type="entry name" value="tig"/>
    <property type="match status" value="1"/>
</dbReference>
<dbReference type="GO" id="GO:0006457">
    <property type="term" value="P:protein folding"/>
    <property type="evidence" value="ECO:0007669"/>
    <property type="project" value="InterPro"/>
</dbReference>
<dbReference type="HOGENOM" id="CLU_629950_0_0_6"/>
<accession>Q8D345</accession>
<evidence type="ECO:0000313" key="4">
    <source>
        <dbReference type="EMBL" id="BAC24302.1"/>
    </source>
</evidence>
<keyword evidence="5" id="KW-1185">Reference proteome</keyword>
<dbReference type="SUPFAM" id="SSF109998">
    <property type="entry name" value="Triger factor/SurA peptide-binding domain-like"/>
    <property type="match status" value="1"/>
</dbReference>
<protein>
    <submittedName>
        <fullName evidence="4">Tig protein</fullName>
    </submittedName>
</protein>
<dbReference type="GO" id="GO:0015031">
    <property type="term" value="P:protein transport"/>
    <property type="evidence" value="ECO:0007669"/>
    <property type="project" value="InterPro"/>
</dbReference>
<evidence type="ECO:0000259" key="3">
    <source>
        <dbReference type="Pfam" id="PF05697"/>
    </source>
</evidence>
<dbReference type="InterPro" id="IPR036611">
    <property type="entry name" value="Trigger_fac_ribosome-bd_sf"/>
</dbReference>
<dbReference type="eggNOG" id="COG0544">
    <property type="taxonomic scope" value="Bacteria"/>
</dbReference>
<dbReference type="Gene3D" id="3.10.50.40">
    <property type="match status" value="1"/>
</dbReference>
<dbReference type="InterPro" id="IPR046357">
    <property type="entry name" value="PPIase_dom_sf"/>
</dbReference>
<dbReference type="GO" id="GO:0051301">
    <property type="term" value="P:cell division"/>
    <property type="evidence" value="ECO:0007669"/>
    <property type="project" value="UniProtKB-KW"/>
</dbReference>
<dbReference type="Gene3D" id="1.10.3120.10">
    <property type="entry name" value="Trigger factor, C-terminal domain"/>
    <property type="match status" value="1"/>
</dbReference>
<gene>
    <name evidence="4" type="primary">tig</name>
</gene>
<organism evidence="4 5">
    <name type="scientific">Wigglesworthia glossinidia brevipalpis</name>
    <dbReference type="NCBI Taxonomy" id="36870"/>
    <lineage>
        <taxon>Bacteria</taxon>
        <taxon>Pseudomonadati</taxon>
        <taxon>Pseudomonadota</taxon>
        <taxon>Gammaproteobacteria</taxon>
        <taxon>Enterobacterales</taxon>
        <taxon>Erwiniaceae</taxon>
        <taxon>Wigglesworthia</taxon>
    </lineage>
</organism>
<dbReference type="AlphaFoldDB" id="Q8D345"/>
<dbReference type="InterPro" id="IPR008881">
    <property type="entry name" value="Trigger_fac_ribosome-bd_bac"/>
</dbReference>
<dbReference type="InterPro" id="IPR037041">
    <property type="entry name" value="Trigger_fac_C_sf"/>
</dbReference>
<feature type="domain" description="Trigger factor ribosome-binding bacterial" evidence="3">
    <location>
        <begin position="2"/>
        <end position="141"/>
    </location>
</feature>
<keyword evidence="1" id="KW-0132">Cell division</keyword>
<dbReference type="STRING" id="36870.gene:10368644"/>
<dbReference type="EMBL" id="BA000021">
    <property type="protein sequence ID" value="BAC24302.1"/>
    <property type="molecule type" value="Genomic_DNA"/>
</dbReference>
<name>Q8D345_WIGBR</name>
<dbReference type="InterPro" id="IPR005215">
    <property type="entry name" value="Trig_fac"/>
</dbReference>
<evidence type="ECO:0000313" key="5">
    <source>
        <dbReference type="Proteomes" id="UP000000562"/>
    </source>
</evidence>
<evidence type="ECO:0000256" key="2">
    <source>
        <dbReference type="ARBA" id="ARBA00023306"/>
    </source>
</evidence>
<dbReference type="GO" id="GO:0003755">
    <property type="term" value="F:peptidyl-prolyl cis-trans isomerase activity"/>
    <property type="evidence" value="ECO:0007669"/>
    <property type="project" value="InterPro"/>
</dbReference>
<dbReference type="InterPro" id="IPR027304">
    <property type="entry name" value="Trigger_fact/SurA_dom_sf"/>
</dbReference>
<dbReference type="OrthoDB" id="9767721at2"/>
<dbReference type="Gene3D" id="3.30.70.1050">
    <property type="entry name" value="Trigger factor ribosome-binding domain"/>
    <property type="match status" value="1"/>
</dbReference>
<sequence length="435" mass="52118">MQIQEISNLKKEIKIIISYYEVELEVDKKLKIMQKKICINGFRKGKVPKLILKNKYEAHIYEDTIKELMKKKFSEYILNKKIIILGEINYKVKIDNKNKNYNLYIKFSYYNKLKFNNLDKIIIKQPILKIENEDIDFFINTIIEENCDWNISDSSILKQNRVTISIEEICKNKKPNKVISNLIFITGKNIICNYIEDNLLDKKSGEYIILPLFLNKQKNIVKYNKLSLNYIIKIKKVEKKVLHNFNSKFFKKIGIEGISSYEEFKILIKKNIFIQSEYLSKMYIKNQIVKKFFLYNKINIPSILFENEIKNFLSTNLNCNLNDFSKINVLSLLHSSIKNKLINKTKHRMFFGEFFLHKKIRKNNINEKYLVEKTLEENKIPKKFWKKYKNNKNFTKKIINSNLENNIIKYILSKSVNKEKKINLKNLIKNLENYK</sequence>
<dbReference type="KEGG" id="wbr:tig"/>
<dbReference type="SUPFAM" id="SSF102735">
    <property type="entry name" value="Trigger factor ribosome-binding domain"/>
    <property type="match status" value="1"/>
</dbReference>
<dbReference type="Pfam" id="PF05697">
    <property type="entry name" value="Trigger_N"/>
    <property type="match status" value="1"/>
</dbReference>
<proteinExistence type="predicted"/>
<dbReference type="Proteomes" id="UP000000562">
    <property type="component" value="Chromosome"/>
</dbReference>
<reference evidence="4 5" key="1">
    <citation type="journal article" date="2002" name="Nat. Genet.">
        <title>Genome sequence of the endocellular obligate symbiont of tsetse flies, Wigglesworthia glossinidia.</title>
        <authorList>
            <person name="Akman L."/>
            <person name="Yamashita A."/>
            <person name="Watanabe H."/>
            <person name="Oshima K."/>
            <person name="Shiba T."/>
            <person name="Hattori M."/>
            <person name="Aksoy S."/>
        </authorList>
    </citation>
    <scope>NUCLEOTIDE SEQUENCE [LARGE SCALE GENOMIC DNA]</scope>
</reference>
<dbReference type="PIRSF" id="PIRSF003095">
    <property type="entry name" value="Trigger_factor"/>
    <property type="match status" value="1"/>
</dbReference>